<feature type="region of interest" description="Disordered" evidence="1">
    <location>
        <begin position="610"/>
        <end position="642"/>
    </location>
</feature>
<evidence type="ECO:0000256" key="1">
    <source>
        <dbReference type="SAM" id="MobiDB-lite"/>
    </source>
</evidence>
<evidence type="ECO:0000313" key="2">
    <source>
        <dbReference type="EMBL" id="QPH16375.1"/>
    </source>
</evidence>
<dbReference type="PANTHER" id="PTHR10257:SF3">
    <property type="entry name" value="SERINE_THREONINE-PROTEIN PHOSPHATASE 2A 56 KDA REGULATORY SUBUNIT GAMMA ISOFORM"/>
    <property type="match status" value="1"/>
</dbReference>
<dbReference type="Pfam" id="PF01603">
    <property type="entry name" value="B56"/>
    <property type="match status" value="1"/>
</dbReference>
<dbReference type="FunFam" id="1.25.10.10:FF:000331">
    <property type="entry name" value="Phosphoprotein phosphatase, putative"/>
    <property type="match status" value="1"/>
</dbReference>
<dbReference type="InterPro" id="IPR011989">
    <property type="entry name" value="ARM-like"/>
</dbReference>
<reference evidence="2 3" key="1">
    <citation type="journal article" date="2018" name="PLoS Genet.">
        <title>Repeat elements organise 3D genome structure and mediate transcription in the filamentous fungus Epichloe festucae.</title>
        <authorList>
            <person name="Winter D.J."/>
            <person name="Ganley A.R.D."/>
            <person name="Young C.A."/>
            <person name="Liachko I."/>
            <person name="Schardl C.L."/>
            <person name="Dupont P.Y."/>
            <person name="Berry D."/>
            <person name="Ram A."/>
            <person name="Scott B."/>
            <person name="Cox M.P."/>
        </authorList>
    </citation>
    <scope>NUCLEOTIDE SEQUENCE [LARGE SCALE GENOMIC DNA]</scope>
    <source>
        <strain evidence="2 3">Fl1</strain>
    </source>
</reference>
<evidence type="ECO:0000313" key="3">
    <source>
        <dbReference type="Proteomes" id="UP000594364"/>
    </source>
</evidence>
<dbReference type="InterPro" id="IPR002554">
    <property type="entry name" value="PP2A_B56"/>
</dbReference>
<accession>A0A7U3Q1A1</accession>
<dbReference type="InterPro" id="IPR016024">
    <property type="entry name" value="ARM-type_fold"/>
</dbReference>
<dbReference type="GO" id="GO:0007165">
    <property type="term" value="P:signal transduction"/>
    <property type="evidence" value="ECO:0007669"/>
    <property type="project" value="InterPro"/>
</dbReference>
<evidence type="ECO:0008006" key="4">
    <source>
        <dbReference type="Google" id="ProtNLM"/>
    </source>
</evidence>
<name>A0A7U3Q1A1_EPIFF</name>
<feature type="compositionally biased region" description="Low complexity" evidence="1">
    <location>
        <begin position="617"/>
        <end position="629"/>
    </location>
</feature>
<dbReference type="GO" id="GO:0000159">
    <property type="term" value="C:protein phosphatase type 2A complex"/>
    <property type="evidence" value="ECO:0007669"/>
    <property type="project" value="InterPro"/>
</dbReference>
<dbReference type="OrthoDB" id="10264446at2759"/>
<proteinExistence type="predicted"/>
<gene>
    <name evidence="2" type="ORF">C2857_001000</name>
</gene>
<feature type="region of interest" description="Disordered" evidence="1">
    <location>
        <begin position="1"/>
        <end position="31"/>
    </location>
</feature>
<sequence>MSGQVLVSPANSRVVSSPRKSTPKRRVGAPKLDNKLPRFRDVCFNERQQLFLEKVQQCNVIYNFTESGLDRQSKEAKLLTLNELQRYVEDSGLWVDETMWRALVEMFANNAFRRTPHCVYSSGEMYDAIGNSDEEPTPEIAWPHVGAVYQLFIAALESKYLIAELADESHIDQEFVTCLLKLFESEDPRERDFTKKILHCIYRVCHHLRPFIRQSINNIFLKVTYETGTCTGIAELLEMVSSIITGLSVPLEGEYIVTLHRVLLPLHKAAAFGKYHLPLAYCMTRFIEKRASLSNEVIAALLRYWPRTSSEKECMFLDEIGDIMDASGPTEFTHAQEKLFMQLAKCTVSPHVLVARRALFFWSNEKFCDFVEAHVESILPIMFTSVYESSDSHWNRLVRSTTYDVMMFFVNSNPHLFDDCLYSYHERKLYKATEQATRDGHWEALSRTVPGSFHIFRRRNLPIAMENQFHSVETWQGHVLVSASLLPHSVEEKERIYPDRGTYTLSSPQLPLMNRRHGLHMAHASLPPVPDYWNHEHRGQVEPVVDATCGSHLWLTPPMMNVIPSSTNFREACSSTYPPPVHSDPMSAAEDHSSISSCWTSNSYSPDCTPPTDWDDATTVTSSASASADPWSRPSTPSPDRYFGEQQQALFFTAGFQFQPSLSPEDEQPPKRRRVSPEMPPSHNLYDSDGNLWF</sequence>
<protein>
    <recommendedName>
        <fullName evidence="4">Serine/threonine-protein phosphatase 2A 56 kDa regulatory subunit</fullName>
    </recommendedName>
</protein>
<keyword evidence="3" id="KW-1185">Reference proteome</keyword>
<dbReference type="AlphaFoldDB" id="A0A7U3Q1A1"/>
<organism evidence="2 3">
    <name type="scientific">Epichloe festucae (strain Fl1)</name>
    <dbReference type="NCBI Taxonomy" id="877507"/>
    <lineage>
        <taxon>Eukaryota</taxon>
        <taxon>Fungi</taxon>
        <taxon>Dikarya</taxon>
        <taxon>Ascomycota</taxon>
        <taxon>Pezizomycotina</taxon>
        <taxon>Sordariomycetes</taxon>
        <taxon>Hypocreomycetidae</taxon>
        <taxon>Hypocreales</taxon>
        <taxon>Clavicipitaceae</taxon>
        <taxon>Epichloe</taxon>
    </lineage>
</organism>
<feature type="region of interest" description="Disordered" evidence="1">
    <location>
        <begin position="654"/>
        <end position="694"/>
    </location>
</feature>
<dbReference type="SUPFAM" id="SSF48371">
    <property type="entry name" value="ARM repeat"/>
    <property type="match status" value="1"/>
</dbReference>
<dbReference type="Proteomes" id="UP000594364">
    <property type="component" value="Chromosome 6"/>
</dbReference>
<dbReference type="GO" id="GO:0019888">
    <property type="term" value="F:protein phosphatase regulator activity"/>
    <property type="evidence" value="ECO:0007669"/>
    <property type="project" value="InterPro"/>
</dbReference>
<dbReference type="Gene3D" id="1.25.10.10">
    <property type="entry name" value="Leucine-rich Repeat Variant"/>
    <property type="match status" value="1"/>
</dbReference>
<dbReference type="EMBL" id="CP031390">
    <property type="protein sequence ID" value="QPH16375.1"/>
    <property type="molecule type" value="Genomic_DNA"/>
</dbReference>
<feature type="compositionally biased region" description="Polar residues" evidence="1">
    <location>
        <begin position="1"/>
        <end position="20"/>
    </location>
</feature>
<dbReference type="PANTHER" id="PTHR10257">
    <property type="entry name" value="SERINE/THREONINE PROTEIN PHOSPHATASE 2A PP2A REGULATORY SUBUNIT B"/>
    <property type="match status" value="1"/>
</dbReference>